<feature type="domain" description="J" evidence="2">
    <location>
        <begin position="10"/>
        <end position="82"/>
    </location>
</feature>
<dbReference type="VEuPathDB" id="TriTrypDB:LpyrH10_32_0830"/>
<dbReference type="RefSeq" id="XP_015652412.1">
    <property type="nucleotide sequence ID" value="XM_015809092.1"/>
</dbReference>
<keyword evidence="4" id="KW-1185">Reference proteome</keyword>
<dbReference type="CDD" id="cd06257">
    <property type="entry name" value="DnaJ"/>
    <property type="match status" value="1"/>
</dbReference>
<dbReference type="SUPFAM" id="SSF46565">
    <property type="entry name" value="Chaperone J-domain"/>
    <property type="match status" value="1"/>
</dbReference>
<feature type="region of interest" description="Disordered" evidence="1">
    <location>
        <begin position="61"/>
        <end position="81"/>
    </location>
</feature>
<dbReference type="GeneID" id="26909833"/>
<dbReference type="OrthoDB" id="264058at2759"/>
<dbReference type="AlphaFoldDB" id="A0A0M9FQK1"/>
<dbReference type="InterPro" id="IPR001623">
    <property type="entry name" value="DnaJ_domain"/>
</dbReference>
<sequence>MRATTSFYCANLRTLGLDGTRPHTAAEIKAAFVEKAKSTHPDAGGDPARFRQLKDAYDALRGRGGGAGGAAGPQPPYHDPYHDTAAAARRPQTGRPHIYAERYNDGDATTSSDKGTWDYGAGTRYANNSTRSFYRPYSSNYYDPSATGFTRAEVARAELAMRLHVLRRFVWNCLIYGSALYLLYEYAPRRERAPSTAYEVDLDEQEKARRERALRQMQPHLQAHWSDTAKARYLEEWNNRFRDREAALSNNPSVVYNEVAAGPPGSAVSDPVATTHFAGQQNTLSPLSSPKTYCDMADEDIEAN</sequence>
<feature type="compositionally biased region" description="Gly residues" evidence="1">
    <location>
        <begin position="62"/>
        <end position="71"/>
    </location>
</feature>
<dbReference type="Proteomes" id="UP000037923">
    <property type="component" value="Unassembled WGS sequence"/>
</dbReference>
<organism evidence="3 4">
    <name type="scientific">Leptomonas pyrrhocoris</name>
    <name type="common">Firebug parasite</name>
    <dbReference type="NCBI Taxonomy" id="157538"/>
    <lineage>
        <taxon>Eukaryota</taxon>
        <taxon>Discoba</taxon>
        <taxon>Euglenozoa</taxon>
        <taxon>Kinetoplastea</taxon>
        <taxon>Metakinetoplastina</taxon>
        <taxon>Trypanosomatida</taxon>
        <taxon>Trypanosomatidae</taxon>
        <taxon>Leishmaniinae</taxon>
        <taxon>Leptomonas</taxon>
    </lineage>
</organism>
<comment type="caution">
    <text evidence="3">The sequence shown here is derived from an EMBL/GenBank/DDBJ whole genome shotgun (WGS) entry which is preliminary data.</text>
</comment>
<protein>
    <recommendedName>
        <fullName evidence="2">J domain-containing protein</fullName>
    </recommendedName>
</protein>
<name>A0A0M9FQK1_LEPPY</name>
<accession>A0A0M9FQK1</accession>
<dbReference type="InterPro" id="IPR036869">
    <property type="entry name" value="J_dom_sf"/>
</dbReference>
<dbReference type="PROSITE" id="PS50076">
    <property type="entry name" value="DNAJ_2"/>
    <property type="match status" value="1"/>
</dbReference>
<gene>
    <name evidence="3" type="ORF">ABB37_09550</name>
</gene>
<evidence type="ECO:0000313" key="4">
    <source>
        <dbReference type="Proteomes" id="UP000037923"/>
    </source>
</evidence>
<evidence type="ECO:0000256" key="1">
    <source>
        <dbReference type="SAM" id="MobiDB-lite"/>
    </source>
</evidence>
<dbReference type="EMBL" id="LGTL01000032">
    <property type="protein sequence ID" value="KPA73973.1"/>
    <property type="molecule type" value="Genomic_DNA"/>
</dbReference>
<proteinExistence type="predicted"/>
<evidence type="ECO:0000259" key="2">
    <source>
        <dbReference type="PROSITE" id="PS50076"/>
    </source>
</evidence>
<dbReference type="OMA" id="YLLLEFW"/>
<dbReference type="Gene3D" id="1.10.287.110">
    <property type="entry name" value="DnaJ domain"/>
    <property type="match status" value="1"/>
</dbReference>
<reference evidence="3 4" key="1">
    <citation type="submission" date="2015-07" db="EMBL/GenBank/DDBJ databases">
        <title>High-quality genome of monoxenous trypanosomatid Leptomonas pyrrhocoris.</title>
        <authorList>
            <person name="Flegontov P."/>
            <person name="Butenko A."/>
            <person name="Firsov S."/>
            <person name="Vlcek C."/>
            <person name="Logacheva M.D."/>
            <person name="Field M."/>
            <person name="Filatov D."/>
            <person name="Flegontova O."/>
            <person name="Gerasimov E."/>
            <person name="Jackson A.P."/>
            <person name="Kelly S."/>
            <person name="Opperdoes F."/>
            <person name="O'Reilly A."/>
            <person name="Votypka J."/>
            <person name="Yurchenko V."/>
            <person name="Lukes J."/>
        </authorList>
    </citation>
    <scope>NUCLEOTIDE SEQUENCE [LARGE SCALE GENOMIC DNA]</scope>
    <source>
        <strain evidence="3">H10</strain>
    </source>
</reference>
<evidence type="ECO:0000313" key="3">
    <source>
        <dbReference type="EMBL" id="KPA73973.1"/>
    </source>
</evidence>